<feature type="transmembrane region" description="Helical" evidence="1">
    <location>
        <begin position="108"/>
        <end position="129"/>
    </location>
</feature>
<evidence type="ECO:0000313" key="2">
    <source>
        <dbReference type="EMBL" id="APG80641.1"/>
    </source>
</evidence>
<accession>A0A1L3KS33</accession>
<evidence type="ECO:0000256" key="1">
    <source>
        <dbReference type="SAM" id="Phobius"/>
    </source>
</evidence>
<dbReference type="AlphaFoldDB" id="D2EFK5"/>
<keyword evidence="1" id="KW-0472">Membrane</keyword>
<evidence type="ECO:0008006" key="5">
    <source>
        <dbReference type="Google" id="ProtNLM"/>
    </source>
</evidence>
<feature type="transmembrane region" description="Helical" evidence="1">
    <location>
        <begin position="182"/>
        <end position="212"/>
    </location>
</feature>
<dbReference type="EMBL" id="KY040241">
    <property type="protein sequence ID" value="APG80641.1"/>
    <property type="molecule type" value="Genomic_DNA"/>
</dbReference>
<keyword evidence="1" id="KW-1133">Transmembrane helix</keyword>
<sequence>MFSNIKKGWELGKATRKLVFKDKKLMVFPLVAAIAVIIEIIAILLPSALFLAVSSNSFYYFILALILFYFVVTFTSTYIIMAMFIGFRGFSSGKKIDFKDTFKQVRPYTKLIAEWSLFYSIIIVGIRLLESRMRGIAGFIFGAAVAFAIGIATLFVVPVILDKKLSPIKAIKESSSFIIKNFGKAFGGLAYVDLYGLAIIFLGILAVIAGFSLVSFNLIIGAAIILIGIGIAAIGAMITSMLSNIFRLIMYDFISYGKVPEGFTSDMLKNAVKQKRKMQM</sequence>
<organism evidence="3 4">
    <name type="scientific">Candidatus Parvarchaeum acidiphilum ARMAN-4</name>
    <dbReference type="NCBI Taxonomy" id="662760"/>
    <lineage>
        <taxon>Archaea</taxon>
        <taxon>Candidatus Parvarchaeota</taxon>
        <taxon>Candidatus Parvarchaeum</taxon>
    </lineage>
</organism>
<proteinExistence type="predicted"/>
<feature type="transmembrane region" description="Helical" evidence="1">
    <location>
        <begin position="25"/>
        <end position="52"/>
    </location>
</feature>
<reference evidence="3 4" key="1">
    <citation type="journal article" date="2010" name="Proc. Natl. Acad. Sci. U.S.A.">
        <title>Enigmatic, ultrasmall, uncultivated Archaea.</title>
        <authorList>
            <person name="Baker B.J."/>
            <person name="Comolli L.R."/>
            <person name="Dick G.J."/>
            <person name="Hauser L.J."/>
            <person name="Hyatt D."/>
            <person name="Dill B.D."/>
            <person name="Land M.L."/>
            <person name="Verberkmoes N.C."/>
            <person name="Hettich R.L."/>
            <person name="Banfield J.F."/>
        </authorList>
    </citation>
    <scope>NUCLEOTIDE SEQUENCE [LARGE SCALE GENOMIC DNA]</scope>
</reference>
<dbReference type="EMBL" id="GG730046">
    <property type="protein sequence ID" value="EEZ92902.1"/>
    <property type="molecule type" value="Genomic_DNA"/>
</dbReference>
<reference evidence="2" key="2">
    <citation type="submission" date="2016-10" db="EMBL/GenBank/DDBJ databases">
        <title>New CRISPR-Cas systems from uncultivated microbes.</title>
        <authorList>
            <person name="Burstein D."/>
            <person name="Harrington L.B."/>
            <person name="Strutt S.C."/>
            <person name="Probst A.J."/>
            <person name="Anantharaman K."/>
            <person name="Thomas B.C."/>
            <person name="Doudna J.A."/>
            <person name="Banfield J.F."/>
        </authorList>
    </citation>
    <scope>NUCLEOTIDE SEQUENCE</scope>
    <source>
        <strain evidence="2">ARMAN-4</strain>
    </source>
</reference>
<protein>
    <recommendedName>
        <fullName evidence="5">DUF4013 domain-containing protein</fullName>
    </recommendedName>
</protein>
<name>D2EFK5_PARA4</name>
<feature type="transmembrane region" description="Helical" evidence="1">
    <location>
        <begin position="218"/>
        <end position="242"/>
    </location>
</feature>
<dbReference type="Pfam" id="PF19656">
    <property type="entry name" value="DUF6159"/>
    <property type="match status" value="1"/>
</dbReference>
<feature type="transmembrane region" description="Helical" evidence="1">
    <location>
        <begin position="135"/>
        <end position="161"/>
    </location>
</feature>
<dbReference type="InterPro" id="IPR046157">
    <property type="entry name" value="DUF6159"/>
</dbReference>
<dbReference type="Proteomes" id="UP000009375">
    <property type="component" value="Unassembled WGS sequence"/>
</dbReference>
<keyword evidence="1" id="KW-0812">Transmembrane</keyword>
<feature type="transmembrane region" description="Helical" evidence="1">
    <location>
        <begin position="58"/>
        <end position="87"/>
    </location>
</feature>
<evidence type="ECO:0000313" key="3">
    <source>
        <dbReference type="EMBL" id="EEZ92902.1"/>
    </source>
</evidence>
<gene>
    <name evidence="3" type="ORF">BJBARM4_0523</name>
</gene>
<evidence type="ECO:0000313" key="4">
    <source>
        <dbReference type="Proteomes" id="UP000009375"/>
    </source>
</evidence>
<accession>D2EFK5</accession>